<protein>
    <submittedName>
        <fullName evidence="1">Uncharacterized protein</fullName>
    </submittedName>
</protein>
<dbReference type="Proteomes" id="UP001381693">
    <property type="component" value="Unassembled WGS sequence"/>
</dbReference>
<proteinExistence type="predicted"/>
<dbReference type="AlphaFoldDB" id="A0AAN8WLT9"/>
<name>A0AAN8WLT9_HALRR</name>
<evidence type="ECO:0000313" key="2">
    <source>
        <dbReference type="Proteomes" id="UP001381693"/>
    </source>
</evidence>
<comment type="caution">
    <text evidence="1">The sequence shown here is derived from an EMBL/GenBank/DDBJ whole genome shotgun (WGS) entry which is preliminary data.</text>
</comment>
<reference evidence="1 2" key="1">
    <citation type="submission" date="2023-11" db="EMBL/GenBank/DDBJ databases">
        <title>Halocaridina rubra genome assembly.</title>
        <authorList>
            <person name="Smith C."/>
        </authorList>
    </citation>
    <scope>NUCLEOTIDE SEQUENCE [LARGE SCALE GENOMIC DNA]</scope>
    <source>
        <strain evidence="1">EP-1</strain>
        <tissue evidence="1">Whole</tissue>
    </source>
</reference>
<gene>
    <name evidence="1" type="ORF">SK128_022528</name>
</gene>
<keyword evidence="2" id="KW-1185">Reference proteome</keyword>
<sequence length="128" mass="14431">MAHQMTNKDIVIVKDWSRTLWPYISVLLAEELSMSLESLGRSVLNLPTLKCNTGSTVQHLSLDQACLEVSNEDKDIPLELWAQSKECYKCSPWKFLSLAANVSSNMVVNTTYPTYLYLKNSNGTNVNE</sequence>
<dbReference type="EMBL" id="JAXCGZ010019275">
    <property type="protein sequence ID" value="KAK7066296.1"/>
    <property type="molecule type" value="Genomic_DNA"/>
</dbReference>
<organism evidence="1 2">
    <name type="scientific">Halocaridina rubra</name>
    <name type="common">Hawaiian red shrimp</name>
    <dbReference type="NCBI Taxonomy" id="373956"/>
    <lineage>
        <taxon>Eukaryota</taxon>
        <taxon>Metazoa</taxon>
        <taxon>Ecdysozoa</taxon>
        <taxon>Arthropoda</taxon>
        <taxon>Crustacea</taxon>
        <taxon>Multicrustacea</taxon>
        <taxon>Malacostraca</taxon>
        <taxon>Eumalacostraca</taxon>
        <taxon>Eucarida</taxon>
        <taxon>Decapoda</taxon>
        <taxon>Pleocyemata</taxon>
        <taxon>Caridea</taxon>
        <taxon>Atyoidea</taxon>
        <taxon>Atyidae</taxon>
        <taxon>Halocaridina</taxon>
    </lineage>
</organism>
<evidence type="ECO:0000313" key="1">
    <source>
        <dbReference type="EMBL" id="KAK7066296.1"/>
    </source>
</evidence>
<accession>A0AAN8WLT9</accession>